<dbReference type="OrthoDB" id="8566531at2"/>
<sequence>MADIAVIFHWGPAEMDPLPLTELMEWRERARKRSGAKDD</sequence>
<gene>
    <name evidence="1" type="ORF">B723_12445</name>
</gene>
<dbReference type="InterPro" id="IPR009493">
    <property type="entry name" value="P2_GpE"/>
</dbReference>
<evidence type="ECO:0000313" key="1">
    <source>
        <dbReference type="EMBL" id="AKV07176.1"/>
    </source>
</evidence>
<protein>
    <submittedName>
        <fullName evidence="1">p2 GpE family protein</fullName>
    </submittedName>
</protein>
<accession>A0A0K1QN44</accession>
<proteinExistence type="predicted"/>
<dbReference type="Proteomes" id="UP000017175">
    <property type="component" value="Chromosome"/>
</dbReference>
<dbReference type="EMBL" id="CP010945">
    <property type="protein sequence ID" value="AKV07176.1"/>
    <property type="molecule type" value="Genomic_DNA"/>
</dbReference>
<dbReference type="eggNOG" id="ENOG50339SE">
    <property type="taxonomic scope" value="Bacteria"/>
</dbReference>
<organism evidence="1 2">
    <name type="scientific">Pseudomonas fluorescens NCIMB 11764</name>
    <dbReference type="NCBI Taxonomy" id="1221522"/>
    <lineage>
        <taxon>Bacteria</taxon>
        <taxon>Pseudomonadati</taxon>
        <taxon>Pseudomonadota</taxon>
        <taxon>Gammaproteobacteria</taxon>
        <taxon>Pseudomonadales</taxon>
        <taxon>Pseudomonadaceae</taxon>
        <taxon>Pseudomonas</taxon>
    </lineage>
</organism>
<dbReference type="RefSeq" id="WP_017336912.1">
    <property type="nucleotide sequence ID" value="NZ_CP010945.1"/>
</dbReference>
<dbReference type="AlphaFoldDB" id="A0A0K1QN44"/>
<evidence type="ECO:0000313" key="2">
    <source>
        <dbReference type="Proteomes" id="UP000017175"/>
    </source>
</evidence>
<reference evidence="1 2" key="1">
    <citation type="journal article" date="2012" name="J. Bacteriol.">
        <title>Draft genome sequence of the cyanide-utilizing bacterium Pseudomonas fluorescens strain NCIMB 11764.</title>
        <authorList>
            <person name="Vilo C.A."/>
            <person name="Benedik M.J."/>
            <person name="Kunz D.A."/>
            <person name="Dong Q."/>
        </authorList>
    </citation>
    <scope>NUCLEOTIDE SEQUENCE [LARGE SCALE GENOMIC DNA]</scope>
    <source>
        <strain evidence="1 2">NCIMB 11764</strain>
    </source>
</reference>
<dbReference type="Pfam" id="PF06528">
    <property type="entry name" value="Phage_P2_GpE"/>
    <property type="match status" value="1"/>
</dbReference>
<name>A0A0K1QN44_PSEFL</name>